<comment type="caution">
    <text evidence="1">The sequence shown here is derived from an EMBL/GenBank/DDBJ whole genome shotgun (WGS) entry which is preliminary data.</text>
</comment>
<dbReference type="AlphaFoldDB" id="A0AAD8DJU0"/>
<evidence type="ECO:0000313" key="1">
    <source>
        <dbReference type="EMBL" id="KAJ8703943.1"/>
    </source>
</evidence>
<name>A0AAD8DJU0_MYTSE</name>
<dbReference type="Proteomes" id="UP001231518">
    <property type="component" value="Chromosome 31"/>
</dbReference>
<accession>A0AAD8DJU0</accession>
<evidence type="ECO:0000313" key="2">
    <source>
        <dbReference type="Proteomes" id="UP001231518"/>
    </source>
</evidence>
<gene>
    <name evidence="1" type="ORF">PYW07_013237</name>
</gene>
<reference evidence="1" key="1">
    <citation type="submission" date="2023-03" db="EMBL/GenBank/DDBJ databases">
        <title>Chromosome-level genomes of two armyworms, Mythimna separata and Mythimna loreyi, provide insights into the biosynthesis and reception of sex pheromones.</title>
        <authorList>
            <person name="Zhao H."/>
        </authorList>
    </citation>
    <scope>NUCLEOTIDE SEQUENCE</scope>
    <source>
        <strain evidence="1">BeijingLab</strain>
        <tissue evidence="1">Pupa</tissue>
    </source>
</reference>
<keyword evidence="2" id="KW-1185">Reference proteome</keyword>
<evidence type="ECO:0008006" key="3">
    <source>
        <dbReference type="Google" id="ProtNLM"/>
    </source>
</evidence>
<dbReference type="EMBL" id="JARGEI010000032">
    <property type="protein sequence ID" value="KAJ8703943.1"/>
    <property type="molecule type" value="Genomic_DNA"/>
</dbReference>
<organism evidence="1 2">
    <name type="scientific">Mythimna separata</name>
    <name type="common">Oriental armyworm</name>
    <name type="synonym">Pseudaletia separata</name>
    <dbReference type="NCBI Taxonomy" id="271217"/>
    <lineage>
        <taxon>Eukaryota</taxon>
        <taxon>Metazoa</taxon>
        <taxon>Ecdysozoa</taxon>
        <taxon>Arthropoda</taxon>
        <taxon>Hexapoda</taxon>
        <taxon>Insecta</taxon>
        <taxon>Pterygota</taxon>
        <taxon>Neoptera</taxon>
        <taxon>Endopterygota</taxon>
        <taxon>Lepidoptera</taxon>
        <taxon>Glossata</taxon>
        <taxon>Ditrysia</taxon>
        <taxon>Noctuoidea</taxon>
        <taxon>Noctuidae</taxon>
        <taxon>Noctuinae</taxon>
        <taxon>Hadenini</taxon>
        <taxon>Mythimna</taxon>
    </lineage>
</organism>
<sequence>MGPHARNVAAQGQAVRHRLKPVLSSRLPVRVKLGIYKAYIRPVLTYAAPAWFALTCETNRIPLRAQQHLALRSVVDAPHIVRNDIIQRDLGMESLDEFVRRLATGMFARADASAWPHVKHLAPWHARPPDARRLPRDLVAGCDSPPPD</sequence>
<proteinExistence type="predicted"/>
<protein>
    <recommendedName>
        <fullName evidence="3">RNA-directed DNA polymerase from mobile element jockey</fullName>
    </recommendedName>
</protein>